<dbReference type="AlphaFoldDB" id="A0A6G0TS99"/>
<keyword evidence="1" id="KW-0479">Metal-binding</keyword>
<proteinExistence type="predicted"/>
<reference evidence="5 6" key="1">
    <citation type="submission" date="2019-08" db="EMBL/GenBank/DDBJ databases">
        <title>The genome of the soybean aphid Biotype 1, its phylome, world population structure and adaptation to the North American continent.</title>
        <authorList>
            <person name="Giordano R."/>
            <person name="Donthu R.K."/>
            <person name="Hernandez A.G."/>
            <person name="Wright C.L."/>
            <person name="Zimin A.V."/>
        </authorList>
    </citation>
    <scope>NUCLEOTIDE SEQUENCE [LARGE SCALE GENOMIC DNA]</scope>
    <source>
        <tissue evidence="5">Whole aphids</tissue>
    </source>
</reference>
<feature type="domain" description="FLYWCH-type" evidence="4">
    <location>
        <begin position="4"/>
        <end position="54"/>
    </location>
</feature>
<gene>
    <name evidence="5" type="ORF">AGLY_006675</name>
</gene>
<evidence type="ECO:0000256" key="2">
    <source>
        <dbReference type="ARBA" id="ARBA00022771"/>
    </source>
</evidence>
<dbReference type="InterPro" id="IPR007588">
    <property type="entry name" value="Znf_FLYWCH"/>
</dbReference>
<dbReference type="EMBL" id="VYZN01000018">
    <property type="protein sequence ID" value="KAE9537652.1"/>
    <property type="molecule type" value="Genomic_DNA"/>
</dbReference>
<evidence type="ECO:0000313" key="6">
    <source>
        <dbReference type="Proteomes" id="UP000475862"/>
    </source>
</evidence>
<dbReference type="OrthoDB" id="10410149at2759"/>
<organism evidence="5 6">
    <name type="scientific">Aphis glycines</name>
    <name type="common">Soybean aphid</name>
    <dbReference type="NCBI Taxonomy" id="307491"/>
    <lineage>
        <taxon>Eukaryota</taxon>
        <taxon>Metazoa</taxon>
        <taxon>Ecdysozoa</taxon>
        <taxon>Arthropoda</taxon>
        <taxon>Hexapoda</taxon>
        <taxon>Insecta</taxon>
        <taxon>Pterygota</taxon>
        <taxon>Neoptera</taxon>
        <taxon>Paraneoptera</taxon>
        <taxon>Hemiptera</taxon>
        <taxon>Sternorrhyncha</taxon>
        <taxon>Aphidomorpha</taxon>
        <taxon>Aphidoidea</taxon>
        <taxon>Aphididae</taxon>
        <taxon>Aphidini</taxon>
        <taxon>Aphis</taxon>
        <taxon>Aphis</taxon>
    </lineage>
</organism>
<dbReference type="Gene3D" id="2.20.25.240">
    <property type="match status" value="1"/>
</dbReference>
<name>A0A6G0TS99_APHGL</name>
<comment type="caution">
    <text evidence="5">The sequence shown here is derived from an EMBL/GenBank/DDBJ whole genome shotgun (WGS) entry which is preliminary data.</text>
</comment>
<accession>A0A6G0TS99</accession>
<evidence type="ECO:0000259" key="4">
    <source>
        <dbReference type="Pfam" id="PF04500"/>
    </source>
</evidence>
<evidence type="ECO:0000313" key="5">
    <source>
        <dbReference type="EMBL" id="KAE9537652.1"/>
    </source>
</evidence>
<evidence type="ECO:0000256" key="3">
    <source>
        <dbReference type="ARBA" id="ARBA00022833"/>
    </source>
</evidence>
<keyword evidence="2" id="KW-0863">Zinc-finger</keyword>
<evidence type="ECO:0000256" key="1">
    <source>
        <dbReference type="ARBA" id="ARBA00022723"/>
    </source>
</evidence>
<keyword evidence="3" id="KW-0862">Zinc</keyword>
<dbReference type="Pfam" id="PF04500">
    <property type="entry name" value="FLYWCH"/>
    <property type="match status" value="1"/>
</dbReference>
<dbReference type="Proteomes" id="UP000475862">
    <property type="component" value="Unassembled WGS sequence"/>
</dbReference>
<dbReference type="GO" id="GO:0008270">
    <property type="term" value="F:zinc ion binding"/>
    <property type="evidence" value="ECO:0007669"/>
    <property type="project" value="UniProtKB-KW"/>
</dbReference>
<protein>
    <recommendedName>
        <fullName evidence="4">FLYWCH-type domain-containing protein</fullName>
    </recommendedName>
</protein>
<sequence>MAMFLKSKRDKDMVSFNNFKYNFASKNVSTDEIRWRCVKRTCSATIYTSNSKVVNEEDILITDQLRYNHKSCSDAEINRQIVKNTQLTDGFTSNGFNVIRKSIYRKLGLVFIPKFVTIDFEKAIHLAVNEVWPSSKIVGCRFHLIQAWYRNVQKYGLATEYQNNTSIEPSEVSDCFTQDLMAECPTDEELVKYCDYLVENYISEDSVFSPTLWACNSASIQLTTNACESFHSYFNMNFYSNSPSIISWLNIKRNDIQTETYIKINSVEILKKTKDKKTKERQEFNEKRILLYRSGEITRFEFVKSMCRNFKK</sequence>
<keyword evidence="6" id="KW-1185">Reference proteome</keyword>